<dbReference type="AlphaFoldDB" id="A0A3D8IML6"/>
<keyword evidence="2" id="KW-1185">Reference proteome</keyword>
<dbReference type="Pfam" id="PF07661">
    <property type="entry name" value="MORN_2"/>
    <property type="match status" value="2"/>
</dbReference>
<evidence type="ECO:0008006" key="3">
    <source>
        <dbReference type="Google" id="ProtNLM"/>
    </source>
</evidence>
<dbReference type="EMBL" id="NXLQ01000009">
    <property type="protein sequence ID" value="RDU65884.1"/>
    <property type="molecule type" value="Genomic_DNA"/>
</dbReference>
<dbReference type="Proteomes" id="UP000256379">
    <property type="component" value="Unassembled WGS sequence"/>
</dbReference>
<name>A0A3D8IML6_9HELI</name>
<sequence>MFQRFFSILCIYTAFLYSSPTCTTIIDETTLQGTCKGILKHGKFIGYHKNGMLAWEVHFKNNILHGKFTHFYPNGNIYFTGFYKNGMLDGSFKQYNQYDEALHANFKKGVLHNWLYTLYDDKKLEALRYYYGKLILQKYLDQ</sequence>
<comment type="caution">
    <text evidence="1">The sequence shown here is derived from an EMBL/GenBank/DDBJ whole genome shotgun (WGS) entry which is preliminary data.</text>
</comment>
<evidence type="ECO:0000313" key="1">
    <source>
        <dbReference type="EMBL" id="RDU65884.1"/>
    </source>
</evidence>
<dbReference type="Gene3D" id="2.20.110.10">
    <property type="entry name" value="Histone H3 K4-specific methyltransferase SET7/9 N-terminal domain"/>
    <property type="match status" value="1"/>
</dbReference>
<dbReference type="OrthoDB" id="5328212at2"/>
<accession>A0A3D8IML6</accession>
<protein>
    <recommendedName>
        <fullName evidence="3">Toxin-antitoxin system YwqK family antitoxin</fullName>
    </recommendedName>
</protein>
<dbReference type="RefSeq" id="WP_115543001.1">
    <property type="nucleotide sequence ID" value="NZ_NXLQ01000009.1"/>
</dbReference>
<gene>
    <name evidence="1" type="ORF">CQA53_05390</name>
</gene>
<dbReference type="InterPro" id="IPR011652">
    <property type="entry name" value="MORN_2"/>
</dbReference>
<evidence type="ECO:0000313" key="2">
    <source>
        <dbReference type="Proteomes" id="UP000256379"/>
    </source>
</evidence>
<dbReference type="SUPFAM" id="SSF82185">
    <property type="entry name" value="Histone H3 K4-specific methyltransferase SET7/9 N-terminal domain"/>
    <property type="match status" value="1"/>
</dbReference>
<proteinExistence type="predicted"/>
<reference evidence="1 2" key="1">
    <citation type="submission" date="2018-04" db="EMBL/GenBank/DDBJ databases">
        <title>Novel Campyloabacter and Helicobacter Species and Strains.</title>
        <authorList>
            <person name="Mannion A.J."/>
            <person name="Shen Z."/>
            <person name="Fox J.G."/>
        </authorList>
    </citation>
    <scope>NUCLEOTIDE SEQUENCE [LARGE SCALE GENOMIC DNA]</scope>
    <source>
        <strain evidence="1 2">MIT 17-337</strain>
    </source>
</reference>
<organism evidence="1 2">
    <name type="scientific">Helicobacter didelphidarum</name>
    <dbReference type="NCBI Taxonomy" id="2040648"/>
    <lineage>
        <taxon>Bacteria</taxon>
        <taxon>Pseudomonadati</taxon>
        <taxon>Campylobacterota</taxon>
        <taxon>Epsilonproteobacteria</taxon>
        <taxon>Campylobacterales</taxon>
        <taxon>Helicobacteraceae</taxon>
        <taxon>Helicobacter</taxon>
    </lineage>
</organism>